<evidence type="ECO:0000313" key="13">
    <source>
        <dbReference type="EMBL" id="CAG9828084.1"/>
    </source>
</evidence>
<reference evidence="13" key="1">
    <citation type="submission" date="2022-01" db="EMBL/GenBank/DDBJ databases">
        <authorList>
            <person name="King R."/>
        </authorList>
    </citation>
    <scope>NUCLEOTIDE SEQUENCE</scope>
</reference>
<evidence type="ECO:0000256" key="2">
    <source>
        <dbReference type="ARBA" id="ARBA00022527"/>
    </source>
</evidence>
<evidence type="ECO:0000256" key="4">
    <source>
        <dbReference type="ARBA" id="ARBA00022723"/>
    </source>
</evidence>
<dbReference type="GO" id="GO:0004674">
    <property type="term" value="F:protein serine/threonine kinase activity"/>
    <property type="evidence" value="ECO:0007669"/>
    <property type="project" value="UniProtKB-UniRule"/>
</dbReference>
<evidence type="ECO:0000256" key="8">
    <source>
        <dbReference type="ARBA" id="ARBA00022842"/>
    </source>
</evidence>
<evidence type="ECO:0000256" key="10">
    <source>
        <dbReference type="ARBA" id="ARBA00048679"/>
    </source>
</evidence>
<dbReference type="PANTHER" id="PTHR45723">
    <property type="entry name" value="SERINE/THREONINE-PROTEIN KINASE RIO1"/>
    <property type="match status" value="1"/>
</dbReference>
<dbReference type="InterPro" id="IPR018934">
    <property type="entry name" value="RIO_dom"/>
</dbReference>
<keyword evidence="14" id="KW-1185">Reference proteome</keyword>
<evidence type="ECO:0000256" key="7">
    <source>
        <dbReference type="ARBA" id="ARBA00022840"/>
    </source>
</evidence>
<keyword evidence="3 11" id="KW-0808">Transferase</keyword>
<dbReference type="OrthoDB" id="205248at2759"/>
<keyword evidence="4 11" id="KW-0479">Metal-binding</keyword>
<proteinExistence type="inferred from homology"/>
<comment type="catalytic activity">
    <reaction evidence="9 11">
        <text>L-threonyl-[protein] + ATP = O-phospho-L-threonyl-[protein] + ADP + H(+)</text>
        <dbReference type="Rhea" id="RHEA:46608"/>
        <dbReference type="Rhea" id="RHEA-COMP:11060"/>
        <dbReference type="Rhea" id="RHEA-COMP:11605"/>
        <dbReference type="ChEBI" id="CHEBI:15378"/>
        <dbReference type="ChEBI" id="CHEBI:30013"/>
        <dbReference type="ChEBI" id="CHEBI:30616"/>
        <dbReference type="ChEBI" id="CHEBI:61977"/>
        <dbReference type="ChEBI" id="CHEBI:456216"/>
        <dbReference type="EC" id="2.7.11.1"/>
    </reaction>
</comment>
<evidence type="ECO:0000256" key="11">
    <source>
        <dbReference type="PIRNR" id="PIRNR038146"/>
    </source>
</evidence>
<gene>
    <name evidence="13" type="ORF">DIABBA_LOCUS2026</name>
</gene>
<organism evidence="13 14">
    <name type="scientific">Diabrotica balteata</name>
    <name type="common">Banded cucumber beetle</name>
    <dbReference type="NCBI Taxonomy" id="107213"/>
    <lineage>
        <taxon>Eukaryota</taxon>
        <taxon>Metazoa</taxon>
        <taxon>Ecdysozoa</taxon>
        <taxon>Arthropoda</taxon>
        <taxon>Hexapoda</taxon>
        <taxon>Insecta</taxon>
        <taxon>Pterygota</taxon>
        <taxon>Neoptera</taxon>
        <taxon>Endopterygota</taxon>
        <taxon>Coleoptera</taxon>
        <taxon>Polyphaga</taxon>
        <taxon>Cucujiformia</taxon>
        <taxon>Chrysomeloidea</taxon>
        <taxon>Chrysomelidae</taxon>
        <taxon>Galerucinae</taxon>
        <taxon>Diabroticina</taxon>
        <taxon>Diabroticites</taxon>
        <taxon>Diabrotica</taxon>
    </lineage>
</organism>
<evidence type="ECO:0000256" key="5">
    <source>
        <dbReference type="ARBA" id="ARBA00022741"/>
    </source>
</evidence>
<dbReference type="Proteomes" id="UP001153709">
    <property type="component" value="Chromosome 1"/>
</dbReference>
<dbReference type="Pfam" id="PF01163">
    <property type="entry name" value="RIO1"/>
    <property type="match status" value="2"/>
</dbReference>
<protein>
    <recommendedName>
        <fullName evidence="11">Serine/threonine-protein kinase RIO3</fullName>
        <ecNumber evidence="11">2.7.11.1</ecNumber>
    </recommendedName>
</protein>
<dbReference type="SUPFAM" id="SSF56112">
    <property type="entry name" value="Protein kinase-like (PK-like)"/>
    <property type="match status" value="1"/>
</dbReference>
<name>A0A9N9STL8_DIABA</name>
<evidence type="ECO:0000259" key="12">
    <source>
        <dbReference type="SMART" id="SM00090"/>
    </source>
</evidence>
<dbReference type="Gene3D" id="3.30.200.20">
    <property type="entry name" value="Phosphorylase Kinase, domain 1"/>
    <property type="match status" value="2"/>
</dbReference>
<dbReference type="GO" id="GO:0046872">
    <property type="term" value="F:metal ion binding"/>
    <property type="evidence" value="ECO:0007669"/>
    <property type="project" value="UniProtKB-UniRule"/>
</dbReference>
<dbReference type="EC" id="2.7.11.1" evidence="11"/>
<evidence type="ECO:0000313" key="14">
    <source>
        <dbReference type="Proteomes" id="UP001153709"/>
    </source>
</evidence>
<evidence type="ECO:0000256" key="1">
    <source>
        <dbReference type="ARBA" id="ARBA00009196"/>
    </source>
</evidence>
<dbReference type="AlphaFoldDB" id="A0A9N9STL8"/>
<dbReference type="InterPro" id="IPR011009">
    <property type="entry name" value="Kinase-like_dom_sf"/>
</dbReference>
<dbReference type="Gene3D" id="1.10.510.10">
    <property type="entry name" value="Transferase(Phosphotransferase) domain 1"/>
    <property type="match status" value="1"/>
</dbReference>
<feature type="domain" description="RIO kinase" evidence="12">
    <location>
        <begin position="175"/>
        <end position="464"/>
    </location>
</feature>
<dbReference type="InterPro" id="IPR017406">
    <property type="entry name" value="Ser/Thr_kinase_Rio3"/>
</dbReference>
<keyword evidence="5 11" id="KW-0547">Nucleotide-binding</keyword>
<dbReference type="InterPro" id="IPR051272">
    <property type="entry name" value="RIO-type_Ser/Thr_kinase"/>
</dbReference>
<dbReference type="EMBL" id="OU898276">
    <property type="protein sequence ID" value="CAG9828084.1"/>
    <property type="molecule type" value="Genomic_DNA"/>
</dbReference>
<dbReference type="InterPro" id="IPR000687">
    <property type="entry name" value="RIO_kinase"/>
</dbReference>
<evidence type="ECO:0000256" key="6">
    <source>
        <dbReference type="ARBA" id="ARBA00022777"/>
    </source>
</evidence>
<comment type="cofactor">
    <cofactor evidence="11">
        <name>Mg(2+)</name>
        <dbReference type="ChEBI" id="CHEBI:18420"/>
    </cofactor>
</comment>
<keyword evidence="7" id="KW-0067">ATP-binding</keyword>
<keyword evidence="2 11" id="KW-0723">Serine/threonine-protein kinase</keyword>
<dbReference type="GO" id="GO:0005524">
    <property type="term" value="F:ATP binding"/>
    <property type="evidence" value="ECO:0007669"/>
    <property type="project" value="UniProtKB-UniRule"/>
</dbReference>
<dbReference type="SMART" id="SM00090">
    <property type="entry name" value="RIO"/>
    <property type="match status" value="1"/>
</dbReference>
<keyword evidence="6 11" id="KW-0418">Kinase</keyword>
<keyword evidence="8 11" id="KW-0460">Magnesium</keyword>
<dbReference type="PIRSF" id="PIRSF038146">
    <property type="entry name" value="Ser/Thr_PK_RIO3"/>
    <property type="match status" value="1"/>
</dbReference>
<accession>A0A9N9STL8</accession>
<evidence type="ECO:0000256" key="3">
    <source>
        <dbReference type="ARBA" id="ARBA00022679"/>
    </source>
</evidence>
<comment type="similarity">
    <text evidence="1 11">Belongs to the protein kinase superfamily. RIO-type Ser/Thr kinase family.</text>
</comment>
<sequence length="480" mass="55678">MTSPWAKIEQPDPVNLEEILSEEVARQLQIKKYKNMTQKNKEDLKTAVELPDSLKTVFDNICDSEETLVRMPKTHNDDQSHKVKLNKSTLLYNCGENSINDDFVSDSDNEEEILDANERKFWDRFENLEPELDLKLQCLDKVPHKKYMNEDTNDYEVMSEIQRVCRLKIFPRKQSGKTSKTIECCPEKLTYSILYKMIEKQLLKSINGIIGEGRESIILHANSDPSSLLDSNLPKECAIKVYKTILSDLKKSENFYESDHIFPNRKGGRASERIRSIWAEKEMINQILMQEAVIPCPKVETLGKHEGQVSTRNIHIWAEKEMTNLMLMQEAGIPCPKVVTLRKNVLVMEFIGKNQIPAPTLKIARNLKCIDWRNAYEQVIDYMKILFNKVNLVHTDLNEDNILWYEDKCYFIDVSKCVENSHEKAILCLYRDCINIADIFSKRDVARKIPDVATPSELFIYITGFDFHDRVTLPEIGESL</sequence>
<comment type="catalytic activity">
    <reaction evidence="10 11">
        <text>L-seryl-[protein] + ATP = O-phospho-L-seryl-[protein] + ADP + H(+)</text>
        <dbReference type="Rhea" id="RHEA:17989"/>
        <dbReference type="Rhea" id="RHEA-COMP:9863"/>
        <dbReference type="Rhea" id="RHEA-COMP:11604"/>
        <dbReference type="ChEBI" id="CHEBI:15378"/>
        <dbReference type="ChEBI" id="CHEBI:29999"/>
        <dbReference type="ChEBI" id="CHEBI:30616"/>
        <dbReference type="ChEBI" id="CHEBI:83421"/>
        <dbReference type="ChEBI" id="CHEBI:456216"/>
        <dbReference type="EC" id="2.7.11.1"/>
    </reaction>
</comment>
<evidence type="ECO:0000256" key="9">
    <source>
        <dbReference type="ARBA" id="ARBA00047899"/>
    </source>
</evidence>